<dbReference type="AlphaFoldDB" id="A0A431WJD2"/>
<dbReference type="Proteomes" id="UP000271374">
    <property type="component" value="Unassembled WGS sequence"/>
</dbReference>
<reference evidence="3 4" key="1">
    <citation type="submission" date="2018-12" db="EMBL/GenBank/DDBJ databases">
        <title>Bacillus yapensis draft genome sequence.</title>
        <authorList>
            <person name="Yu L."/>
            <person name="Xu X."/>
            <person name="Tang X."/>
        </authorList>
    </citation>
    <scope>NUCLEOTIDE SEQUENCE [LARGE SCALE GENOMIC DNA]</scope>
    <source>
        <strain evidence="3 4">XXST-01</strain>
    </source>
</reference>
<evidence type="ECO:0000313" key="4">
    <source>
        <dbReference type="Proteomes" id="UP000271374"/>
    </source>
</evidence>
<dbReference type="InterPro" id="IPR005025">
    <property type="entry name" value="FMN_Rdtase-like_dom"/>
</dbReference>
<organism evidence="3 4">
    <name type="scientific">Bacillus yapensis</name>
    <dbReference type="NCBI Taxonomy" id="2492960"/>
    <lineage>
        <taxon>Bacteria</taxon>
        <taxon>Bacillati</taxon>
        <taxon>Bacillota</taxon>
        <taxon>Bacilli</taxon>
        <taxon>Bacillales</taxon>
        <taxon>Bacillaceae</taxon>
        <taxon>Bacillus</taxon>
    </lineage>
</organism>
<evidence type="ECO:0000313" key="3">
    <source>
        <dbReference type="EMBL" id="RTR35691.1"/>
    </source>
</evidence>
<evidence type="ECO:0000256" key="1">
    <source>
        <dbReference type="ARBA" id="ARBA00009428"/>
    </source>
</evidence>
<dbReference type="PANTHER" id="PTHR30543">
    <property type="entry name" value="CHROMATE REDUCTASE"/>
    <property type="match status" value="1"/>
</dbReference>
<comment type="caution">
    <text evidence="3">The sequence shown here is derived from an EMBL/GenBank/DDBJ whole genome shotgun (WGS) entry which is preliminary data.</text>
</comment>
<dbReference type="SUPFAM" id="SSF52218">
    <property type="entry name" value="Flavoproteins"/>
    <property type="match status" value="1"/>
</dbReference>
<dbReference type="GO" id="GO:0010181">
    <property type="term" value="F:FMN binding"/>
    <property type="evidence" value="ECO:0007669"/>
    <property type="project" value="TreeGrafter"/>
</dbReference>
<evidence type="ECO:0000259" key="2">
    <source>
        <dbReference type="Pfam" id="PF03358"/>
    </source>
</evidence>
<feature type="domain" description="NADPH-dependent FMN reductase-like" evidence="2">
    <location>
        <begin position="1"/>
        <end position="138"/>
    </location>
</feature>
<proteinExistence type="inferred from homology"/>
<dbReference type="PANTHER" id="PTHR30543:SF21">
    <property type="entry name" value="NAD(P)H-DEPENDENT FMN REDUCTASE LOT6"/>
    <property type="match status" value="1"/>
</dbReference>
<sequence>MKFVALVGSTRKESLNLGLVKTLQERYGEKVEISIADIGELPFYNQDDENNPRDVVKQFKKEIANSDGVLIATPEYNWTIPGVLKNALDWLSRVDKVLVGKPVMIAGVSGGQVGSLRAQLHLRQVLASPGLAANVLPAAGNEVLVNFGPSKFKDGKLIDEATLTFVDGVFERFVDWVKK</sequence>
<dbReference type="RefSeq" id="WP_126406232.1">
    <property type="nucleotide sequence ID" value="NZ_RXNT01000002.1"/>
</dbReference>
<dbReference type="InterPro" id="IPR050712">
    <property type="entry name" value="NAD(P)H-dep_reductase"/>
</dbReference>
<gene>
    <name evidence="3" type="ORF">EKG37_03400</name>
</gene>
<name>A0A431WJD2_9BACI</name>
<keyword evidence="4" id="KW-1185">Reference proteome</keyword>
<protein>
    <submittedName>
        <fullName evidence="3">NAD(P)H-dependent oxidoreductase</fullName>
    </submittedName>
</protein>
<dbReference type="InterPro" id="IPR029039">
    <property type="entry name" value="Flavoprotein-like_sf"/>
</dbReference>
<comment type="similarity">
    <text evidence="1">Belongs to the azoreductase type 2 family.</text>
</comment>
<dbReference type="GO" id="GO:0016491">
    <property type="term" value="F:oxidoreductase activity"/>
    <property type="evidence" value="ECO:0007669"/>
    <property type="project" value="InterPro"/>
</dbReference>
<dbReference type="OrthoDB" id="9812295at2"/>
<dbReference type="EMBL" id="RXNT01000002">
    <property type="protein sequence ID" value="RTR35691.1"/>
    <property type="molecule type" value="Genomic_DNA"/>
</dbReference>
<accession>A0A431WJD2</accession>
<dbReference type="GO" id="GO:0005829">
    <property type="term" value="C:cytosol"/>
    <property type="evidence" value="ECO:0007669"/>
    <property type="project" value="TreeGrafter"/>
</dbReference>
<dbReference type="Pfam" id="PF03358">
    <property type="entry name" value="FMN_red"/>
    <property type="match status" value="1"/>
</dbReference>
<dbReference type="Gene3D" id="3.40.50.360">
    <property type="match status" value="1"/>
</dbReference>